<feature type="region of interest" description="Disordered" evidence="1">
    <location>
        <begin position="117"/>
        <end position="139"/>
    </location>
</feature>
<reference evidence="5" key="2">
    <citation type="journal article" date="2018" name="Nat. Microbiol.">
        <title>Leveraging single-cell genomics to expand the fungal tree of life.</title>
        <authorList>
            <person name="Ahrendt S.R."/>
            <person name="Quandt C.A."/>
            <person name="Ciobanu D."/>
            <person name="Clum A."/>
            <person name="Salamov A."/>
            <person name="Andreopoulos B."/>
            <person name="Cheng J.F."/>
            <person name="Woyke T."/>
            <person name="Pelin A."/>
            <person name="Henrissat B."/>
            <person name="Reynolds N.K."/>
            <person name="Benny G.L."/>
            <person name="Smith M.E."/>
            <person name="James T.Y."/>
            <person name="Grigoriev I.V."/>
        </authorList>
    </citation>
    <scope>NUCLEOTIDE SEQUENCE [LARGE SCALE GENOMIC DNA]</scope>
    <source>
        <strain evidence="5">CSF55</strain>
    </source>
</reference>
<gene>
    <name evidence="2" type="ORF">O9G_003541</name>
    <name evidence="3" type="ORF">ROZALSC1DRAFT_30263</name>
</gene>
<evidence type="ECO:0000313" key="4">
    <source>
        <dbReference type="Proteomes" id="UP000030755"/>
    </source>
</evidence>
<dbReference type="Pfam" id="PF09729">
    <property type="entry name" value="Gti1_Pac2"/>
    <property type="match status" value="1"/>
</dbReference>
<evidence type="ECO:0000256" key="1">
    <source>
        <dbReference type="SAM" id="MobiDB-lite"/>
    </source>
</evidence>
<dbReference type="Proteomes" id="UP000030755">
    <property type="component" value="Unassembled WGS sequence"/>
</dbReference>
<evidence type="ECO:0000313" key="5">
    <source>
        <dbReference type="Proteomes" id="UP000281549"/>
    </source>
</evidence>
<name>A0A075AZX5_ROZAC</name>
<dbReference type="AlphaFoldDB" id="A0A075AZX5"/>
<evidence type="ECO:0000313" key="2">
    <source>
        <dbReference type="EMBL" id="EPZ35896.1"/>
    </source>
</evidence>
<reference evidence="2 4" key="1">
    <citation type="journal article" date="2013" name="Curr. Biol.">
        <title>Shared signatures of parasitism and phylogenomics unite Cryptomycota and microsporidia.</title>
        <authorList>
            <person name="James T.Y."/>
            <person name="Pelin A."/>
            <person name="Bonen L."/>
            <person name="Ahrendt S."/>
            <person name="Sain D."/>
            <person name="Corradi N."/>
            <person name="Stajich J.E."/>
        </authorList>
    </citation>
    <scope>NUCLEOTIDE SEQUENCE [LARGE SCALE GENOMIC DNA]</scope>
    <source>
        <strain evidence="2 4">CSF55</strain>
        <strain evidence="2 4">CSF55</strain>
    </source>
</reference>
<feature type="region of interest" description="Disordered" evidence="1">
    <location>
        <begin position="243"/>
        <end position="265"/>
    </location>
</feature>
<protein>
    <submittedName>
        <fullName evidence="2">Gluconate transport inducer 1/Pac2 domain-containing protein</fullName>
    </submittedName>
</protein>
<dbReference type="OrthoDB" id="5572844at2759"/>
<dbReference type="InterPro" id="IPR018608">
    <property type="entry name" value="Gti1/Pac2"/>
</dbReference>
<dbReference type="Proteomes" id="UP000281549">
    <property type="component" value="Unassembled WGS sequence"/>
</dbReference>
<proteinExistence type="predicted"/>
<sequence length="373" mass="42404">MNEIETFYGVIETSADALRVLELCRQGRLGRVRRRLHENERKLIRSGSVFVFDEVESGIKRWTDGRIWSPSRILGNFLVYRELEKKVSSGGPIGSGGRISRRRAISECGLEQELVNDFDFGDSTPTSSGSSRSRQRSTSITGGKGYTFFFKPGGLIKKTMSVMLDGHPHHLVCYYTKYDATHGKAENIIWQTLMKELRKVQVPRDILAQQHPKKSYGALGSEQMDTISKQEMLLVEEIENKWSPLDDDKKPTSLSQSNAHQKYRASRNIPNSSLLSEGLQIDYSIQSPSQFPIYCDFSPGYSFPILQPESHNVNPTLQPNPIPFVNLNEISNVHSKQFEGTFDQFFLNNHPANTDKEWLESINSFVKIGNEYE</sequence>
<feature type="compositionally biased region" description="Low complexity" evidence="1">
    <location>
        <begin position="123"/>
        <end position="139"/>
    </location>
</feature>
<organism evidence="2 4">
    <name type="scientific">Rozella allomycis (strain CSF55)</name>
    <dbReference type="NCBI Taxonomy" id="988480"/>
    <lineage>
        <taxon>Eukaryota</taxon>
        <taxon>Fungi</taxon>
        <taxon>Fungi incertae sedis</taxon>
        <taxon>Cryptomycota</taxon>
        <taxon>Cryptomycota incertae sedis</taxon>
        <taxon>Rozella</taxon>
    </lineage>
</organism>
<dbReference type="PANTHER" id="PTHR28027:SF2">
    <property type="entry name" value="TRANSCRIPTIONAL REGULATOR MIT1"/>
    <property type="match status" value="1"/>
</dbReference>
<dbReference type="PANTHER" id="PTHR28027">
    <property type="entry name" value="TRANSCRIPTIONAL REGULATOR MIT1"/>
    <property type="match status" value="1"/>
</dbReference>
<keyword evidence="4" id="KW-1185">Reference proteome</keyword>
<evidence type="ECO:0000313" key="3">
    <source>
        <dbReference type="EMBL" id="RKP17990.1"/>
    </source>
</evidence>
<dbReference type="GO" id="GO:0003677">
    <property type="term" value="F:DNA binding"/>
    <property type="evidence" value="ECO:0007669"/>
    <property type="project" value="TreeGrafter"/>
</dbReference>
<dbReference type="EMBL" id="KE560729">
    <property type="protein sequence ID" value="EPZ35896.1"/>
    <property type="molecule type" value="Genomic_DNA"/>
</dbReference>
<dbReference type="HOGENOM" id="CLU_826785_0_0_1"/>
<reference evidence="3" key="3">
    <citation type="submission" date="2018-08" db="EMBL/GenBank/DDBJ databases">
        <title>Leveraging single-cell genomics to expand the Fungal Tree of Life.</title>
        <authorList>
            <consortium name="DOE Joint Genome Institute"/>
            <person name="Ahrendt S.R."/>
            <person name="Quandt C.A."/>
            <person name="Ciobanu D."/>
            <person name="Clum A."/>
            <person name="Salamov A."/>
            <person name="Andreopoulos B."/>
            <person name="Cheng J.-F."/>
            <person name="Woyke T."/>
            <person name="Pelin A."/>
            <person name="Henrissat B."/>
            <person name="Reynolds N."/>
            <person name="Benny G.L."/>
            <person name="Smith M.E."/>
            <person name="James T.Y."/>
            <person name="Grigoriev I.V."/>
        </authorList>
    </citation>
    <scope>NUCLEOTIDE SEQUENCE</scope>
    <source>
        <strain evidence="3">CSF55</strain>
    </source>
</reference>
<accession>A0A075AZX5</accession>
<dbReference type="EMBL" id="ML005599">
    <property type="protein sequence ID" value="RKP17990.1"/>
    <property type="molecule type" value="Genomic_DNA"/>
</dbReference>